<organism evidence="1 2">
    <name type="scientific">Novosphingobium arvoryzae</name>
    <dbReference type="NCBI Taxonomy" id="1256514"/>
    <lineage>
        <taxon>Bacteria</taxon>
        <taxon>Pseudomonadati</taxon>
        <taxon>Pseudomonadota</taxon>
        <taxon>Alphaproteobacteria</taxon>
        <taxon>Sphingomonadales</taxon>
        <taxon>Sphingomonadaceae</taxon>
        <taxon>Novosphingobium</taxon>
    </lineage>
</organism>
<evidence type="ECO:0008006" key="3">
    <source>
        <dbReference type="Google" id="ProtNLM"/>
    </source>
</evidence>
<evidence type="ECO:0000313" key="2">
    <source>
        <dbReference type="Proteomes" id="UP000634139"/>
    </source>
</evidence>
<dbReference type="Proteomes" id="UP000634139">
    <property type="component" value="Unassembled WGS sequence"/>
</dbReference>
<protein>
    <recommendedName>
        <fullName evidence="3">FG-GAP repeat protein</fullName>
    </recommendedName>
</protein>
<accession>A0A918RNY7</accession>
<dbReference type="AlphaFoldDB" id="A0A918RNY7"/>
<proteinExistence type="predicted"/>
<reference evidence="1" key="2">
    <citation type="submission" date="2020-09" db="EMBL/GenBank/DDBJ databases">
        <authorList>
            <person name="Sun Q."/>
            <person name="Kim S."/>
        </authorList>
    </citation>
    <scope>NUCLEOTIDE SEQUENCE</scope>
    <source>
        <strain evidence="1">KCTC 32422</strain>
    </source>
</reference>
<keyword evidence="2" id="KW-1185">Reference proteome</keyword>
<evidence type="ECO:0000313" key="1">
    <source>
        <dbReference type="EMBL" id="GHA07323.1"/>
    </source>
</evidence>
<name>A0A918RNY7_9SPHN</name>
<comment type="caution">
    <text evidence="1">The sequence shown here is derived from an EMBL/GenBank/DDBJ whole genome shotgun (WGS) entry which is preliminary data.</text>
</comment>
<dbReference type="EMBL" id="BMZD01000012">
    <property type="protein sequence ID" value="GHA07323.1"/>
    <property type="molecule type" value="Genomic_DNA"/>
</dbReference>
<reference evidence="1" key="1">
    <citation type="journal article" date="2014" name="Int. J. Syst. Evol. Microbiol.">
        <title>Complete genome sequence of Corynebacterium casei LMG S-19264T (=DSM 44701T), isolated from a smear-ripened cheese.</title>
        <authorList>
            <consortium name="US DOE Joint Genome Institute (JGI-PGF)"/>
            <person name="Walter F."/>
            <person name="Albersmeier A."/>
            <person name="Kalinowski J."/>
            <person name="Ruckert C."/>
        </authorList>
    </citation>
    <scope>NUCLEOTIDE SEQUENCE</scope>
    <source>
        <strain evidence="1">KCTC 32422</strain>
    </source>
</reference>
<sequence length="121" mass="13210">MVGGQWRKCEDHEGPGYTAGAVKIVGDLNGDARPEAIITEESSYCYGMAGTTFDLVSKQIDGSWKLMASGIGIPKFLTTKGVGGWPDIEIGGPGFCFPVERWNGKEYQNHRQQYEGKSCED</sequence>
<gene>
    <name evidence="1" type="ORF">GCM10011617_29980</name>
</gene>